<dbReference type="InterPro" id="IPR040911">
    <property type="entry name" value="Exostosin_GT47"/>
</dbReference>
<sequence length="339" mass="38990">MINICVQSVQKKASYHDLLSVLKNIEEIRILSGPEDAEAILLPDDEPGYIRKDPAFRQFRSKCIAISDGDHLSYYIPALYASNFKCMLSKGRAQTVIHYLYSIENEPGKRNIWINRLKGSDFEKRWLYSFMGGSTCWTRKRLLKQYKNSSPEDVLVRGTDFYKHWNSTGNPEARSEQQRVYVETLLSSKFALCPRGSSSSSIRLFEAMELGCAPVVMADSWIPIEGVDWSFCLFVKESDVTRLDDIIRAHEGEWRERGALARRTFDETISAAKLGALLEKQIRHLLETRNETRERLIQTIYPLRRALDQTKAAARAALREAVLFGYKSAGRKFPYELNR</sequence>
<proteinExistence type="predicted"/>
<dbReference type="RefSeq" id="WP_091681200.1">
    <property type="nucleotide sequence ID" value="NZ_FOSN01000006.1"/>
</dbReference>
<reference evidence="2 3" key="1">
    <citation type="submission" date="2016-10" db="EMBL/GenBank/DDBJ databases">
        <authorList>
            <person name="de Groot N.N."/>
        </authorList>
    </citation>
    <scope>NUCLEOTIDE SEQUENCE [LARGE SCALE GENOMIC DNA]</scope>
    <source>
        <strain evidence="2 3">NE2</strain>
    </source>
</reference>
<dbReference type="EMBL" id="FOSN01000006">
    <property type="protein sequence ID" value="SFK34875.1"/>
    <property type="molecule type" value="Genomic_DNA"/>
</dbReference>
<dbReference type="GO" id="GO:0016757">
    <property type="term" value="F:glycosyltransferase activity"/>
    <property type="evidence" value="ECO:0007669"/>
    <property type="project" value="InterPro"/>
</dbReference>
<evidence type="ECO:0000259" key="1">
    <source>
        <dbReference type="Pfam" id="PF03016"/>
    </source>
</evidence>
<protein>
    <submittedName>
        <fullName evidence="2">Exostosin family protein</fullName>
    </submittedName>
</protein>
<dbReference type="InterPro" id="IPR004263">
    <property type="entry name" value="Exostosin"/>
</dbReference>
<accession>A0A1I3YST6</accession>
<keyword evidence="3" id="KW-1185">Reference proteome</keyword>
<dbReference type="AlphaFoldDB" id="A0A1I3YST6"/>
<feature type="domain" description="Exostosin GT47" evidence="1">
    <location>
        <begin position="117"/>
        <end position="248"/>
    </location>
</feature>
<dbReference type="STRING" id="1612308.SAMN05444581_106159"/>
<organism evidence="2 3">
    <name type="scientific">Methylocapsa palsarum</name>
    <dbReference type="NCBI Taxonomy" id="1612308"/>
    <lineage>
        <taxon>Bacteria</taxon>
        <taxon>Pseudomonadati</taxon>
        <taxon>Pseudomonadota</taxon>
        <taxon>Alphaproteobacteria</taxon>
        <taxon>Hyphomicrobiales</taxon>
        <taxon>Beijerinckiaceae</taxon>
        <taxon>Methylocapsa</taxon>
    </lineage>
</organism>
<dbReference type="Pfam" id="PF03016">
    <property type="entry name" value="Exostosin_GT47"/>
    <property type="match status" value="1"/>
</dbReference>
<name>A0A1I3YST6_9HYPH</name>
<gene>
    <name evidence="2" type="ORF">SAMN05444581_106159</name>
</gene>
<evidence type="ECO:0000313" key="3">
    <source>
        <dbReference type="Proteomes" id="UP000198755"/>
    </source>
</evidence>
<dbReference type="Proteomes" id="UP000198755">
    <property type="component" value="Unassembled WGS sequence"/>
</dbReference>
<evidence type="ECO:0000313" key="2">
    <source>
        <dbReference type="EMBL" id="SFK34875.1"/>
    </source>
</evidence>
<dbReference type="OrthoDB" id="8435943at2"/>
<dbReference type="PANTHER" id="PTHR11062">
    <property type="entry name" value="EXOSTOSIN HEPARAN SULFATE GLYCOSYLTRANSFERASE -RELATED"/>
    <property type="match status" value="1"/>
</dbReference>